<sequence>MDPLPQPGPGTGRTLPWSTFYLAVPVFHNPIITPMTRRFRTLPRAEIRTVFLWFRMEKQLLSPPLPPLNSGPASLMPADKVLASDHPMPRTRASRFVVWAKGVWSVARRTQPW</sequence>
<dbReference type="AlphaFoldDB" id="A0A2J5HW25"/>
<evidence type="ECO:0000313" key="2">
    <source>
        <dbReference type="Proteomes" id="UP000235023"/>
    </source>
</evidence>
<proteinExistence type="predicted"/>
<accession>A0A2J5HW25</accession>
<dbReference type="Proteomes" id="UP000235023">
    <property type="component" value="Unassembled WGS sequence"/>
</dbReference>
<dbReference type="EMBL" id="KZ559535">
    <property type="protein sequence ID" value="PLN81611.1"/>
    <property type="molecule type" value="Genomic_DNA"/>
</dbReference>
<reference evidence="2" key="1">
    <citation type="submission" date="2017-12" db="EMBL/GenBank/DDBJ databases">
        <authorList>
            <consortium name="DOE Joint Genome Institute"/>
            <person name="Mondo S.J."/>
            <person name="Kjaerbolling I."/>
            <person name="Vesth T.C."/>
            <person name="Frisvad J.C."/>
            <person name="Nybo J.L."/>
            <person name="Theobald S."/>
            <person name="Kuo A."/>
            <person name="Bowyer P."/>
            <person name="Matsuda Y."/>
            <person name="Lyhne E.K."/>
            <person name="Kogle M.E."/>
            <person name="Clum A."/>
            <person name="Lipzen A."/>
            <person name="Salamov A."/>
            <person name="Ngan C.Y."/>
            <person name="Daum C."/>
            <person name="Chiniquy J."/>
            <person name="Barry K."/>
            <person name="LaButti K."/>
            <person name="Haridas S."/>
            <person name="Simmons B.A."/>
            <person name="Magnuson J.K."/>
            <person name="Mortensen U.H."/>
            <person name="Larsen T.O."/>
            <person name="Grigoriev I.V."/>
            <person name="Baker S.E."/>
            <person name="Andersen M.R."/>
            <person name="Nordberg H.P."/>
            <person name="Cantor M.N."/>
            <person name="Hua S.X."/>
        </authorList>
    </citation>
    <scope>NUCLEOTIDE SEQUENCE [LARGE SCALE GENOMIC DNA]</scope>
    <source>
        <strain evidence="2">IBT 19404</strain>
    </source>
</reference>
<gene>
    <name evidence="1" type="ORF">BDW42DRAFT_95519</name>
</gene>
<name>A0A2J5HW25_9EURO</name>
<evidence type="ECO:0000313" key="1">
    <source>
        <dbReference type="EMBL" id="PLN81611.1"/>
    </source>
</evidence>
<protein>
    <submittedName>
        <fullName evidence="1">Uncharacterized protein</fullName>
    </submittedName>
</protein>
<keyword evidence="2" id="KW-1185">Reference proteome</keyword>
<organism evidence="1 2">
    <name type="scientific">Aspergillus taichungensis</name>
    <dbReference type="NCBI Taxonomy" id="482145"/>
    <lineage>
        <taxon>Eukaryota</taxon>
        <taxon>Fungi</taxon>
        <taxon>Dikarya</taxon>
        <taxon>Ascomycota</taxon>
        <taxon>Pezizomycotina</taxon>
        <taxon>Eurotiomycetes</taxon>
        <taxon>Eurotiomycetidae</taxon>
        <taxon>Eurotiales</taxon>
        <taxon>Aspergillaceae</taxon>
        <taxon>Aspergillus</taxon>
        <taxon>Aspergillus subgen. Circumdati</taxon>
    </lineage>
</organism>